<feature type="compositionally biased region" description="Basic and acidic residues" evidence="5">
    <location>
        <begin position="176"/>
        <end position="204"/>
    </location>
</feature>
<keyword evidence="4" id="KW-0539">Nucleus</keyword>
<comment type="caution">
    <text evidence="7">The sequence shown here is derived from an EMBL/GenBank/DDBJ whole genome shotgun (WGS) entry which is preliminary data.</text>
</comment>
<dbReference type="PANTHER" id="PTHR12565">
    <property type="entry name" value="STEROL REGULATORY ELEMENT-BINDING PROTEIN"/>
    <property type="match status" value="1"/>
</dbReference>
<sequence>MGSSGDNNDGMAFQNGGQSSGMTGNPFFAPAWDPVVSISQHENFGGSSMVSQSEFTNSSYPVVMENQGISTTSHLVHYPSDSSYVEMVPKFPSYGSGSFSEMVSSFGLSECSQIANTGCHPNYSSNKEAVIGRTISNCTESQEDHQLTEEPIIGASPDGKRRKRVAESSSPFDPNKNADGELQKDASGHSSDVQKEQDEKKPRTEQNTAANLRGKQAAKQPKDNSHSGEAPNENYIHVRARRGQATNSHSLAERVRREKISERMRLLQELVPGCNKITGKAVMLDEIINYVQSLQQQVEFLSMKLATVNPELSTDIERILSKDILHSRGSNAAFMGFSPGMNAYPYSHGIFPANMPIIPNTNPQYPPVPHAALDNDLQTLFQMGFDSSSAIDGLGPNGRLKPEL</sequence>
<evidence type="ECO:0000256" key="1">
    <source>
        <dbReference type="ARBA" id="ARBA00004123"/>
    </source>
</evidence>
<feature type="domain" description="BHLH" evidence="6">
    <location>
        <begin position="244"/>
        <end position="294"/>
    </location>
</feature>
<evidence type="ECO:0000256" key="3">
    <source>
        <dbReference type="ARBA" id="ARBA00023163"/>
    </source>
</evidence>
<dbReference type="GO" id="GO:0005634">
    <property type="term" value="C:nucleus"/>
    <property type="evidence" value="ECO:0000318"/>
    <property type="project" value="GO_Central"/>
</dbReference>
<keyword evidence="8" id="KW-1185">Reference proteome</keyword>
<feature type="region of interest" description="Disordered" evidence="5">
    <location>
        <begin position="140"/>
        <end position="231"/>
    </location>
</feature>
<evidence type="ECO:0000313" key="7">
    <source>
        <dbReference type="EMBL" id="OAY23080.1"/>
    </source>
</evidence>
<evidence type="ECO:0000256" key="5">
    <source>
        <dbReference type="SAM" id="MobiDB-lite"/>
    </source>
</evidence>
<evidence type="ECO:0000259" key="6">
    <source>
        <dbReference type="PROSITE" id="PS50888"/>
    </source>
</evidence>
<dbReference type="Gramene" id="Manes.18G050100.2.v8.1">
    <property type="protein sequence ID" value="Manes.18G050100.2.v8.1.CDS"/>
    <property type="gene ID" value="Manes.18G050100.v8.1"/>
</dbReference>
<dbReference type="SMR" id="A0A2C9U0J2"/>
<dbReference type="SMART" id="SM00353">
    <property type="entry name" value="HLH"/>
    <property type="match status" value="1"/>
</dbReference>
<reference evidence="8" key="1">
    <citation type="journal article" date="2016" name="Nat. Biotechnol.">
        <title>Sequencing wild and cultivated cassava and related species reveals extensive interspecific hybridization and genetic diversity.</title>
        <authorList>
            <person name="Bredeson J.V."/>
            <person name="Lyons J.B."/>
            <person name="Prochnik S.E."/>
            <person name="Wu G.A."/>
            <person name="Ha C.M."/>
            <person name="Edsinger-Gonzales E."/>
            <person name="Grimwood J."/>
            <person name="Schmutz J."/>
            <person name="Rabbi I.Y."/>
            <person name="Egesi C."/>
            <person name="Nauluvula P."/>
            <person name="Lebot V."/>
            <person name="Ndunguru J."/>
            <person name="Mkamilo G."/>
            <person name="Bart R.S."/>
            <person name="Setter T.L."/>
            <person name="Gleadow R.M."/>
            <person name="Kulakow P."/>
            <person name="Ferguson M.E."/>
            <person name="Rounsley S."/>
            <person name="Rokhsar D.S."/>
        </authorList>
    </citation>
    <scope>NUCLEOTIDE SEQUENCE [LARGE SCALE GENOMIC DNA]</scope>
    <source>
        <strain evidence="8">cv. AM560-2</strain>
    </source>
</reference>
<name>A0A2C9U0J2_MANES</name>
<dbReference type="Pfam" id="PF00010">
    <property type="entry name" value="HLH"/>
    <property type="match status" value="1"/>
</dbReference>
<gene>
    <name evidence="7" type="ORF">MANES_18G050100v8</name>
</gene>
<comment type="subcellular location">
    <subcellularLocation>
        <location evidence="1">Nucleus</location>
    </subcellularLocation>
</comment>
<dbReference type="GO" id="GO:0000976">
    <property type="term" value="F:transcription cis-regulatory region binding"/>
    <property type="evidence" value="ECO:0007669"/>
    <property type="project" value="EnsemblPlants"/>
</dbReference>
<dbReference type="AlphaFoldDB" id="A0A2C9U0J2"/>
<organism evidence="7 8">
    <name type="scientific">Manihot esculenta</name>
    <name type="common">Cassava</name>
    <name type="synonym">Jatropha manihot</name>
    <dbReference type="NCBI Taxonomy" id="3983"/>
    <lineage>
        <taxon>Eukaryota</taxon>
        <taxon>Viridiplantae</taxon>
        <taxon>Streptophyta</taxon>
        <taxon>Embryophyta</taxon>
        <taxon>Tracheophyta</taxon>
        <taxon>Spermatophyta</taxon>
        <taxon>Magnoliopsida</taxon>
        <taxon>eudicotyledons</taxon>
        <taxon>Gunneridae</taxon>
        <taxon>Pentapetalae</taxon>
        <taxon>rosids</taxon>
        <taxon>fabids</taxon>
        <taxon>Malpighiales</taxon>
        <taxon>Euphorbiaceae</taxon>
        <taxon>Crotonoideae</taxon>
        <taxon>Manihoteae</taxon>
        <taxon>Manihot</taxon>
    </lineage>
</organism>
<dbReference type="GO" id="GO:0009637">
    <property type="term" value="P:response to blue light"/>
    <property type="evidence" value="ECO:0007669"/>
    <property type="project" value="EnsemblPlants"/>
</dbReference>
<dbReference type="EMBL" id="CM004404">
    <property type="protein sequence ID" value="OAY23080.1"/>
    <property type="molecule type" value="Genomic_DNA"/>
</dbReference>
<dbReference type="SUPFAM" id="SSF47459">
    <property type="entry name" value="HLH, helix-loop-helix DNA-binding domain"/>
    <property type="match status" value="1"/>
</dbReference>
<dbReference type="FunFam" id="4.10.280.10:FF:000002">
    <property type="entry name" value="Basic helix-loop-helix transcription factor"/>
    <property type="match status" value="1"/>
</dbReference>
<dbReference type="OMA" id="GANCYAN"/>
<evidence type="ECO:0000256" key="2">
    <source>
        <dbReference type="ARBA" id="ARBA00023015"/>
    </source>
</evidence>
<dbReference type="Gene3D" id="4.10.280.10">
    <property type="entry name" value="Helix-loop-helix DNA-binding domain"/>
    <property type="match status" value="1"/>
</dbReference>
<protein>
    <recommendedName>
        <fullName evidence="6">BHLH domain-containing protein</fullName>
    </recommendedName>
</protein>
<dbReference type="InterPro" id="IPR011598">
    <property type="entry name" value="bHLH_dom"/>
</dbReference>
<feature type="region of interest" description="Disordered" evidence="5">
    <location>
        <begin position="1"/>
        <end position="26"/>
    </location>
</feature>
<accession>A0A2C9U0J2</accession>
<evidence type="ECO:0000256" key="4">
    <source>
        <dbReference type="ARBA" id="ARBA00023242"/>
    </source>
</evidence>
<keyword evidence="3" id="KW-0804">Transcription</keyword>
<dbReference type="GO" id="GO:0003700">
    <property type="term" value="F:DNA-binding transcription factor activity"/>
    <property type="evidence" value="ECO:0000318"/>
    <property type="project" value="GO_Central"/>
</dbReference>
<dbReference type="Proteomes" id="UP000091857">
    <property type="component" value="Chromosome 18"/>
</dbReference>
<dbReference type="OrthoDB" id="1609391at2759"/>
<dbReference type="InterPro" id="IPR024097">
    <property type="entry name" value="bHLH_ZIP_TF"/>
</dbReference>
<dbReference type="CDD" id="cd18919">
    <property type="entry name" value="bHLH_AtBPE_like"/>
    <property type="match status" value="1"/>
</dbReference>
<dbReference type="InterPro" id="IPR036638">
    <property type="entry name" value="HLH_DNA-bd_sf"/>
</dbReference>
<dbReference type="STRING" id="3983.A0A2C9U0J2"/>
<keyword evidence="2" id="KW-0805">Transcription regulation</keyword>
<dbReference type="PANTHER" id="PTHR12565:SF312">
    <property type="entry name" value="TRANSCRIPTION FACTOR BHLH74"/>
    <property type="match status" value="1"/>
</dbReference>
<dbReference type="PROSITE" id="PS50888">
    <property type="entry name" value="BHLH"/>
    <property type="match status" value="1"/>
</dbReference>
<evidence type="ECO:0000313" key="8">
    <source>
        <dbReference type="Proteomes" id="UP000091857"/>
    </source>
</evidence>
<proteinExistence type="predicted"/>
<dbReference type="GO" id="GO:0046983">
    <property type="term" value="F:protein dimerization activity"/>
    <property type="evidence" value="ECO:0007669"/>
    <property type="project" value="InterPro"/>
</dbReference>